<sequence length="603" mass="67789">MVVNDLFVPDKTEVLSGYVGEKLAASYEHRILAQSVDKLIEPFTNRVEDHLWQSEFWGKWMNSAVLAYRYQPSDQLLKTMKTAVDKLVATQDKKGYIGNYAPQHHLQEWDIWGRKYCILGLLDYYGISKDKKALVAASREADCLMAELKAGNASIVRMGNHHGMAASSVLKPICYLYAYTGNKKYLDFAQQIVREWETADGPQLISKADVPVGERFPKPDYDNWYKWAQGQKAYEMMSCYEGLLELYRLTGNESYKAAVEKTWQSIMDTEINITGSGSAMESWFGGKQVQYMPIKHYQETCVTATWIKLSRQLLMLTGNSKYADAIEQSLYNALLGAMRPDGSDWAKYTPLSGQRLPGSEQCGMGLNCCTASGPRGLFVIPQTAVMQSSEGAVVNLYIPGTYTLQSPKNKTVTLVQQGEYPKTGNMRIVFQAQQPEEMTLSLRIPAWSKTTRVAVNGQEVSAVRSGSYLQINRQWSAGDRVELTMDMQAQLHFMGTNPQYLAITRGPVVLTHDARLSGADVQAVITPAEDKNGHLELTPVTAKDPNIWMTFKAQFYPESYKEEDPEPIDVELCDYASAGNATSSYPFFKVWMPQLYNPRGKQP</sequence>
<keyword evidence="4" id="KW-1185">Reference proteome</keyword>
<evidence type="ECO:0000313" key="4">
    <source>
        <dbReference type="Proteomes" id="UP000010433"/>
    </source>
</evidence>
<dbReference type="SUPFAM" id="SSF48208">
    <property type="entry name" value="Six-hairpin glycosidases"/>
    <property type="match status" value="1"/>
</dbReference>
<accession>L1NJ77</accession>
<dbReference type="AlphaFoldDB" id="L1NJ77"/>
<gene>
    <name evidence="3" type="ORF">HMPREF9151_00303</name>
</gene>
<dbReference type="Pfam" id="PF07944">
    <property type="entry name" value="Beta-AFase-like_GH127_cat"/>
    <property type="match status" value="1"/>
</dbReference>
<dbReference type="InterPro" id="IPR049174">
    <property type="entry name" value="Beta-AFase-like"/>
</dbReference>
<dbReference type="InterPro" id="IPR008928">
    <property type="entry name" value="6-hairpin_glycosidase_sf"/>
</dbReference>
<protein>
    <submittedName>
        <fullName evidence="3">Uncharacterized protein</fullName>
    </submittedName>
</protein>
<evidence type="ECO:0000259" key="1">
    <source>
        <dbReference type="Pfam" id="PF07944"/>
    </source>
</evidence>
<dbReference type="EMBL" id="AMEP01000030">
    <property type="protein sequence ID" value="EKY03584.1"/>
    <property type="molecule type" value="Genomic_DNA"/>
</dbReference>
<organism evidence="3 4">
    <name type="scientific">Hoylesella saccharolytica F0055</name>
    <dbReference type="NCBI Taxonomy" id="1127699"/>
    <lineage>
        <taxon>Bacteria</taxon>
        <taxon>Pseudomonadati</taxon>
        <taxon>Bacteroidota</taxon>
        <taxon>Bacteroidia</taxon>
        <taxon>Bacteroidales</taxon>
        <taxon>Prevotellaceae</taxon>
        <taxon>Hoylesella</taxon>
    </lineage>
</organism>
<dbReference type="HOGENOM" id="CLU_430073_0_0_10"/>
<dbReference type="Proteomes" id="UP000010433">
    <property type="component" value="Unassembled WGS sequence"/>
</dbReference>
<dbReference type="Pfam" id="PF20736">
    <property type="entry name" value="Glyco_hydro127M"/>
    <property type="match status" value="1"/>
</dbReference>
<feature type="domain" description="Non-reducing end beta-L-arabinofuranosidase-like GH127 middle" evidence="2">
    <location>
        <begin position="393"/>
        <end position="487"/>
    </location>
</feature>
<dbReference type="PANTHER" id="PTHR43465">
    <property type="entry name" value="DUF1680 DOMAIN PROTEIN (AFU_ORTHOLOGUE AFUA_1G08910)"/>
    <property type="match status" value="1"/>
</dbReference>
<dbReference type="PANTHER" id="PTHR43465:SF2">
    <property type="entry name" value="DUF1680 DOMAIN PROTEIN (AFU_ORTHOLOGUE AFUA_1G08910)"/>
    <property type="match status" value="1"/>
</dbReference>
<feature type="domain" description="Non-reducing end beta-L-arabinofuranosidase-like GH127 catalytic" evidence="1">
    <location>
        <begin position="47"/>
        <end position="375"/>
    </location>
</feature>
<name>L1NJ77_9BACT</name>
<evidence type="ECO:0000259" key="2">
    <source>
        <dbReference type="Pfam" id="PF20736"/>
    </source>
</evidence>
<dbReference type="GO" id="GO:0005975">
    <property type="term" value="P:carbohydrate metabolic process"/>
    <property type="evidence" value="ECO:0007669"/>
    <property type="project" value="InterPro"/>
</dbReference>
<dbReference type="InterPro" id="IPR012878">
    <property type="entry name" value="Beta-AFase-like_GH127_cat"/>
</dbReference>
<dbReference type="InterPro" id="IPR049046">
    <property type="entry name" value="Beta-AFase-like_GH127_middle"/>
</dbReference>
<dbReference type="PATRIC" id="fig|1127699.3.peg.274"/>
<dbReference type="STRING" id="1127699.HMPREF9151_00303"/>
<reference evidence="3 4" key="1">
    <citation type="submission" date="2012-05" db="EMBL/GenBank/DDBJ databases">
        <authorList>
            <person name="Weinstock G."/>
            <person name="Sodergren E."/>
            <person name="Lobos E.A."/>
            <person name="Fulton L."/>
            <person name="Fulton R."/>
            <person name="Courtney L."/>
            <person name="Fronick C."/>
            <person name="O'Laughlin M."/>
            <person name="Godfrey J."/>
            <person name="Wilson R.M."/>
            <person name="Miner T."/>
            <person name="Farmer C."/>
            <person name="Delehaunty K."/>
            <person name="Cordes M."/>
            <person name="Minx P."/>
            <person name="Tomlinson C."/>
            <person name="Chen J."/>
            <person name="Wollam A."/>
            <person name="Pepin K.H."/>
            <person name="Bhonagiri V."/>
            <person name="Zhang X."/>
            <person name="Suruliraj S."/>
            <person name="Warren W."/>
            <person name="Mitreva M."/>
            <person name="Mardis E.R."/>
            <person name="Wilson R.K."/>
        </authorList>
    </citation>
    <scope>NUCLEOTIDE SEQUENCE [LARGE SCALE GENOMIC DNA]</scope>
    <source>
        <strain evidence="3 4">F0055</strain>
    </source>
</reference>
<evidence type="ECO:0000313" key="3">
    <source>
        <dbReference type="EMBL" id="EKY03584.1"/>
    </source>
</evidence>
<comment type="caution">
    <text evidence="3">The sequence shown here is derived from an EMBL/GenBank/DDBJ whole genome shotgun (WGS) entry which is preliminary data.</text>
</comment>
<proteinExistence type="predicted"/>